<dbReference type="AlphaFoldDB" id="A0A8H7N0M8"/>
<evidence type="ECO:0000313" key="2">
    <source>
        <dbReference type="Proteomes" id="UP000616885"/>
    </source>
</evidence>
<proteinExistence type="predicted"/>
<organism evidence="1 2">
    <name type="scientific">Bionectria ochroleuca</name>
    <name type="common">Gliocladium roseum</name>
    <dbReference type="NCBI Taxonomy" id="29856"/>
    <lineage>
        <taxon>Eukaryota</taxon>
        <taxon>Fungi</taxon>
        <taxon>Dikarya</taxon>
        <taxon>Ascomycota</taxon>
        <taxon>Pezizomycotina</taxon>
        <taxon>Sordariomycetes</taxon>
        <taxon>Hypocreomycetidae</taxon>
        <taxon>Hypocreales</taxon>
        <taxon>Bionectriaceae</taxon>
        <taxon>Clonostachys</taxon>
    </lineage>
</organism>
<gene>
    <name evidence="1" type="ORF">IM811_006413</name>
</gene>
<comment type="caution">
    <text evidence="1">The sequence shown here is derived from an EMBL/GenBank/DDBJ whole genome shotgun (WGS) entry which is preliminary data.</text>
</comment>
<sequence>MPKLRYLAGLLITDEKTSHDFVVVFTVLHCFSFVQDKSDEATCQKKKKKKKRQTTTDLPYAEERNTTAKRTKLTSTIERSPASYLLSNIATTGIQPINSCSQSPPRS</sequence>
<evidence type="ECO:0000313" key="1">
    <source>
        <dbReference type="EMBL" id="KAF9743322.1"/>
    </source>
</evidence>
<dbReference type="EMBL" id="JADCTT010000017">
    <property type="protein sequence ID" value="KAF9743322.1"/>
    <property type="molecule type" value="Genomic_DNA"/>
</dbReference>
<name>A0A8H7N0M8_BIOOC</name>
<dbReference type="Proteomes" id="UP000616885">
    <property type="component" value="Unassembled WGS sequence"/>
</dbReference>
<reference evidence="1" key="1">
    <citation type="submission" date="2020-10" db="EMBL/GenBank/DDBJ databases">
        <title>High-Quality Genome Resource of Clonostachys rosea strain S41 by Oxford Nanopore Long-Read Sequencing.</title>
        <authorList>
            <person name="Wang H."/>
        </authorList>
    </citation>
    <scope>NUCLEOTIDE SEQUENCE</scope>
    <source>
        <strain evidence="1">S41</strain>
    </source>
</reference>
<accession>A0A8H7N0M8</accession>
<protein>
    <submittedName>
        <fullName evidence="1">Uncharacterized protein</fullName>
    </submittedName>
</protein>